<sequence length="233" mass="25905">MDANTIRIILIIVGALLIIALFLWERSRRAEEEEDGDYEESDAPYGLAQGKREPRVGAVTAVTDQAGAASAVSSAHAAESGEPESRAATPEPLLIQLSVSARREPFDGLELMEVAESVGLRPGRMEIFHCLDEFDDDTRIYFSMANMVKPGTFPFQEMTTFKTPGLMLFAQLDGRPEDMTILEEMIATARKLATDLDGVVLDETRRPLTVNKEEMMRQAVLEHERRWTTSGTL</sequence>
<feature type="region of interest" description="Disordered" evidence="10">
    <location>
        <begin position="70"/>
        <end position="91"/>
    </location>
</feature>
<dbReference type="InterPro" id="IPR036765">
    <property type="entry name" value="ZipA_FtsZ-bd_C_sf"/>
</dbReference>
<evidence type="ECO:0000256" key="6">
    <source>
        <dbReference type="ARBA" id="ARBA00023136"/>
    </source>
</evidence>
<feature type="transmembrane region" description="Helical" evidence="8">
    <location>
        <begin position="6"/>
        <end position="24"/>
    </location>
</feature>
<evidence type="ECO:0000256" key="7">
    <source>
        <dbReference type="ARBA" id="ARBA00023306"/>
    </source>
</evidence>
<dbReference type="PANTHER" id="PTHR38685">
    <property type="entry name" value="CELL DIVISION PROTEIN ZIPA"/>
    <property type="match status" value="1"/>
</dbReference>
<keyword evidence="3 8" id="KW-0132">Cell division</keyword>
<dbReference type="HAMAP" id="MF_00509">
    <property type="entry name" value="ZipA"/>
    <property type="match status" value="1"/>
</dbReference>
<dbReference type="SMART" id="SM00771">
    <property type="entry name" value="ZipA_C"/>
    <property type="match status" value="1"/>
</dbReference>
<dbReference type="GO" id="GO:0043093">
    <property type="term" value="P:FtsZ-dependent cytokinesis"/>
    <property type="evidence" value="ECO:0007669"/>
    <property type="project" value="UniProtKB-UniRule"/>
</dbReference>
<evidence type="ECO:0000256" key="2">
    <source>
        <dbReference type="ARBA" id="ARBA00022519"/>
    </source>
</evidence>
<dbReference type="RefSeq" id="WP_200386433.1">
    <property type="nucleotide sequence ID" value="NZ_NRSD01000002.1"/>
</dbReference>
<evidence type="ECO:0000256" key="4">
    <source>
        <dbReference type="ARBA" id="ARBA00022692"/>
    </source>
</evidence>
<dbReference type="InterPro" id="IPR007449">
    <property type="entry name" value="ZipA_FtsZ-bd_C"/>
</dbReference>
<dbReference type="GO" id="GO:0000917">
    <property type="term" value="P:division septum assembly"/>
    <property type="evidence" value="ECO:0007669"/>
    <property type="project" value="TreeGrafter"/>
</dbReference>
<proteinExistence type="inferred from homology"/>
<feature type="domain" description="ZipA C-terminal FtsZ-binding" evidence="11">
    <location>
        <begin position="91"/>
        <end position="220"/>
    </location>
</feature>
<comment type="caution">
    <text evidence="12">The sequence shown here is derived from an EMBL/GenBank/DDBJ whole genome shotgun (WGS) entry which is preliminary data.</text>
</comment>
<organism evidence="12 13">
    <name type="scientific">Thiocapsa imhoffii</name>
    <dbReference type="NCBI Taxonomy" id="382777"/>
    <lineage>
        <taxon>Bacteria</taxon>
        <taxon>Pseudomonadati</taxon>
        <taxon>Pseudomonadota</taxon>
        <taxon>Gammaproteobacteria</taxon>
        <taxon>Chromatiales</taxon>
        <taxon>Chromatiaceae</taxon>
        <taxon>Thiocapsa</taxon>
    </lineage>
</organism>
<dbReference type="Gene3D" id="3.30.1400.10">
    <property type="entry name" value="ZipA, C-terminal FtsZ-binding domain"/>
    <property type="match status" value="1"/>
</dbReference>
<evidence type="ECO:0000256" key="9">
    <source>
        <dbReference type="RuleBase" id="RU003612"/>
    </source>
</evidence>
<gene>
    <name evidence="8 12" type="primary">zipA</name>
    <name evidence="12" type="ORF">CKO25_02900</name>
</gene>
<keyword evidence="6 8" id="KW-0472">Membrane</keyword>
<evidence type="ECO:0000256" key="3">
    <source>
        <dbReference type="ARBA" id="ARBA00022618"/>
    </source>
</evidence>
<keyword evidence="5 8" id="KW-1133">Transmembrane helix</keyword>
<name>A0A9X1B7F5_9GAMM</name>
<feature type="compositionally biased region" description="Low complexity" evidence="10">
    <location>
        <begin position="70"/>
        <end position="80"/>
    </location>
</feature>
<dbReference type="SUPFAM" id="SSF64383">
    <property type="entry name" value="Cell-division protein ZipA, C-terminal domain"/>
    <property type="match status" value="1"/>
</dbReference>
<comment type="similarity">
    <text evidence="8 9">Belongs to the ZipA family.</text>
</comment>
<dbReference type="EMBL" id="NRSD01000002">
    <property type="protein sequence ID" value="MBK1643622.1"/>
    <property type="molecule type" value="Genomic_DNA"/>
</dbReference>
<keyword evidence="1 8" id="KW-1003">Cell membrane</keyword>
<evidence type="ECO:0000256" key="5">
    <source>
        <dbReference type="ARBA" id="ARBA00022989"/>
    </source>
</evidence>
<dbReference type="Pfam" id="PF04354">
    <property type="entry name" value="ZipA_C"/>
    <property type="match status" value="1"/>
</dbReference>
<comment type="subunit">
    <text evidence="8">Interacts with FtsZ via their C-terminal domains.</text>
</comment>
<comment type="subcellular location">
    <subcellularLocation>
        <location evidence="8">Cell inner membrane</location>
        <topology evidence="8">Single-pass type I membrane protein</topology>
    </subcellularLocation>
    <text evidence="8">Localizes to the Z ring in an FtsZ-dependent manner.</text>
</comment>
<evidence type="ECO:0000256" key="10">
    <source>
        <dbReference type="SAM" id="MobiDB-lite"/>
    </source>
</evidence>
<evidence type="ECO:0000256" key="1">
    <source>
        <dbReference type="ARBA" id="ARBA00022475"/>
    </source>
</evidence>
<feature type="region of interest" description="Disordered" evidence="10">
    <location>
        <begin position="31"/>
        <end position="50"/>
    </location>
</feature>
<dbReference type="InterPro" id="IPR011919">
    <property type="entry name" value="Cell_div_ZipA"/>
</dbReference>
<dbReference type="GO" id="GO:0005886">
    <property type="term" value="C:plasma membrane"/>
    <property type="evidence" value="ECO:0007669"/>
    <property type="project" value="UniProtKB-SubCell"/>
</dbReference>
<evidence type="ECO:0000256" key="8">
    <source>
        <dbReference type="HAMAP-Rule" id="MF_00509"/>
    </source>
</evidence>
<reference evidence="12 13" key="1">
    <citation type="journal article" date="2020" name="Microorganisms">
        <title>Osmotic Adaptation and Compatible Solute Biosynthesis of Phototrophic Bacteria as Revealed from Genome Analyses.</title>
        <authorList>
            <person name="Imhoff J.F."/>
            <person name="Rahn T."/>
            <person name="Kunzel S."/>
            <person name="Keller A."/>
            <person name="Neulinger S.C."/>
        </authorList>
    </citation>
    <scope>NUCLEOTIDE SEQUENCE [LARGE SCALE GENOMIC DNA]</scope>
    <source>
        <strain evidence="12 13">DSM 21303</strain>
    </source>
</reference>
<evidence type="ECO:0000313" key="12">
    <source>
        <dbReference type="EMBL" id="MBK1643622.1"/>
    </source>
</evidence>
<feature type="compositionally biased region" description="Acidic residues" evidence="10">
    <location>
        <begin position="32"/>
        <end position="42"/>
    </location>
</feature>
<keyword evidence="4 8" id="KW-0812">Transmembrane</keyword>
<dbReference type="Proteomes" id="UP001138802">
    <property type="component" value="Unassembled WGS sequence"/>
</dbReference>
<dbReference type="PANTHER" id="PTHR38685:SF1">
    <property type="entry name" value="CELL DIVISION PROTEIN ZIPA"/>
    <property type="match status" value="1"/>
</dbReference>
<dbReference type="GO" id="GO:0032153">
    <property type="term" value="C:cell division site"/>
    <property type="evidence" value="ECO:0007669"/>
    <property type="project" value="UniProtKB-UniRule"/>
</dbReference>
<protein>
    <recommendedName>
        <fullName evidence="8 9">Cell division protein ZipA</fullName>
    </recommendedName>
</protein>
<dbReference type="NCBIfam" id="TIGR02205">
    <property type="entry name" value="septum_zipA"/>
    <property type="match status" value="1"/>
</dbReference>
<evidence type="ECO:0000259" key="11">
    <source>
        <dbReference type="SMART" id="SM00771"/>
    </source>
</evidence>
<keyword evidence="7 8" id="KW-0131">Cell cycle</keyword>
<keyword evidence="13" id="KW-1185">Reference proteome</keyword>
<evidence type="ECO:0000313" key="13">
    <source>
        <dbReference type="Proteomes" id="UP001138802"/>
    </source>
</evidence>
<dbReference type="AlphaFoldDB" id="A0A9X1B7F5"/>
<accession>A0A9X1B7F5</accession>
<comment type="function">
    <text evidence="8 9">Essential cell division protein that stabilizes the FtsZ protofilaments by cross-linking them and that serves as a cytoplasmic membrane anchor for the Z ring. Also required for the recruitment to the septal ring of downstream cell division proteins.</text>
</comment>
<keyword evidence="2 8" id="KW-0997">Cell inner membrane</keyword>